<gene>
    <name evidence="1" type="ORF">ALQ33_100774</name>
</gene>
<proteinExistence type="predicted"/>
<protein>
    <submittedName>
        <fullName evidence="1">Uncharacterized protein</fullName>
    </submittedName>
</protein>
<evidence type="ECO:0000313" key="1">
    <source>
        <dbReference type="EMBL" id="RMO82716.1"/>
    </source>
</evidence>
<reference evidence="1 2" key="1">
    <citation type="submission" date="2018-08" db="EMBL/GenBank/DDBJ databases">
        <title>Recombination of ecologically and evolutionarily significant loci maintains genetic cohesion in the Pseudomonas syringae species complex.</title>
        <authorList>
            <person name="Dillon M."/>
            <person name="Thakur S."/>
            <person name="Almeida R.N.D."/>
            <person name="Weir B.S."/>
            <person name="Guttman D.S."/>
        </authorList>
    </citation>
    <scope>NUCLEOTIDE SEQUENCE [LARGE SCALE GENOMIC DNA]</scope>
    <source>
        <strain evidence="1 2">ICMP 8902</strain>
    </source>
</reference>
<accession>A0A3M3YKG5</accession>
<dbReference type="EMBL" id="RBQB01000294">
    <property type="protein sequence ID" value="RMO82716.1"/>
    <property type="molecule type" value="Genomic_DNA"/>
</dbReference>
<comment type="caution">
    <text evidence="1">The sequence shown here is derived from an EMBL/GenBank/DDBJ whole genome shotgun (WGS) entry which is preliminary data.</text>
</comment>
<organism evidence="1 2">
    <name type="scientific">Pseudomonas syringae pv. philadelphi</name>
    <dbReference type="NCBI Taxonomy" id="251706"/>
    <lineage>
        <taxon>Bacteria</taxon>
        <taxon>Pseudomonadati</taxon>
        <taxon>Pseudomonadota</taxon>
        <taxon>Gammaproteobacteria</taxon>
        <taxon>Pseudomonadales</taxon>
        <taxon>Pseudomonadaceae</taxon>
        <taxon>Pseudomonas</taxon>
    </lineage>
</organism>
<sequence>MHGHDAHGNGHTQKGRIHFLKHSAIHLINAIRRLFLKLRPATCIDACDKLSHPQGLEVDIQGQYNTARGLNLCPAALASYHRWTQRHE</sequence>
<evidence type="ECO:0000313" key="2">
    <source>
        <dbReference type="Proteomes" id="UP000279372"/>
    </source>
</evidence>
<dbReference type="AlphaFoldDB" id="A0A3M3YKG5"/>
<name>A0A3M3YKG5_9PSED</name>
<dbReference type="Proteomes" id="UP000279372">
    <property type="component" value="Unassembled WGS sequence"/>
</dbReference>